<gene>
    <name evidence="1" type="ORF">LRHMDP3_800</name>
</gene>
<dbReference type="Proteomes" id="UP000009352">
    <property type="component" value="Unassembled WGS sequence"/>
</dbReference>
<dbReference type="EMBL" id="AMQX01000003">
    <property type="protein sequence ID" value="EKS52429.1"/>
    <property type="molecule type" value="Genomic_DNA"/>
</dbReference>
<protein>
    <submittedName>
        <fullName evidence="1">Uncharacterized protein</fullName>
    </submittedName>
</protein>
<sequence>MSEEIVFFNPGDAVANDFDFAAARRSAQIYKAQHVVDEGLVVAKDKDGKYSVFYEAAGTPDSQAKGEYKDVGKYTILAHL</sequence>
<dbReference type="AlphaFoldDB" id="A0AB33XX83"/>
<name>A0AB33XX83_LACRH</name>
<dbReference type="RefSeq" id="WP_005717046.1">
    <property type="nucleotide sequence ID" value="NZ_AMQX01000003.1"/>
</dbReference>
<proteinExistence type="predicted"/>
<reference evidence="1 2" key="1">
    <citation type="journal article" date="2013" name="Genome Announc.">
        <title>Draft Genome Sequence of Staphylococcus simulans UMC-CNS-990, Isolated from a Case of Chronic Bovine Mastitis.</title>
        <authorList>
            <person name="Calcutt M.J."/>
            <person name="Foecking M.F."/>
            <person name="Hsieh H.Y."/>
            <person name="Perry J."/>
            <person name="Stewart G.C."/>
            <person name="Middleton J.R."/>
        </authorList>
    </citation>
    <scope>NUCLEOTIDE SEQUENCE [LARGE SCALE GENOMIC DNA]</scope>
    <source>
        <strain evidence="1 2">LRHMDP3</strain>
    </source>
</reference>
<comment type="caution">
    <text evidence="1">The sequence shown here is derived from an EMBL/GenBank/DDBJ whole genome shotgun (WGS) entry which is preliminary data.</text>
</comment>
<evidence type="ECO:0000313" key="1">
    <source>
        <dbReference type="EMBL" id="EKS52429.1"/>
    </source>
</evidence>
<evidence type="ECO:0000313" key="2">
    <source>
        <dbReference type="Proteomes" id="UP000009352"/>
    </source>
</evidence>
<accession>A0AB33XX83</accession>
<organism evidence="1 2">
    <name type="scientific">Lacticaseibacillus rhamnosus LRHMDP3</name>
    <dbReference type="NCBI Taxonomy" id="1203259"/>
    <lineage>
        <taxon>Bacteria</taxon>
        <taxon>Bacillati</taxon>
        <taxon>Bacillota</taxon>
        <taxon>Bacilli</taxon>
        <taxon>Lactobacillales</taxon>
        <taxon>Lactobacillaceae</taxon>
        <taxon>Lacticaseibacillus</taxon>
    </lineage>
</organism>